<evidence type="ECO:0000313" key="3">
    <source>
        <dbReference type="Proteomes" id="UP000518266"/>
    </source>
</evidence>
<protein>
    <submittedName>
        <fullName evidence="2">Uncharacterized protein</fullName>
    </submittedName>
</protein>
<feature type="region of interest" description="Disordered" evidence="1">
    <location>
        <begin position="126"/>
        <end position="146"/>
    </location>
</feature>
<dbReference type="AlphaFoldDB" id="A0A7J5ZGR7"/>
<dbReference type="EMBL" id="JAAKFY010000002">
    <property type="protein sequence ID" value="KAF3860321.1"/>
    <property type="molecule type" value="Genomic_DNA"/>
</dbReference>
<gene>
    <name evidence="2" type="ORF">F7725_000576</name>
</gene>
<comment type="caution">
    <text evidence="2">The sequence shown here is derived from an EMBL/GenBank/DDBJ whole genome shotgun (WGS) entry which is preliminary data.</text>
</comment>
<sequence>MFMMPGRPGGGFREVVLSPEAAALCQAGRVASDGVPRLSAQVVEQQHRLVCFCAKSSPTPTQTTAVCDQLSPFPLFLCRSTCLPSNPVCLDSARLQPPRRSSEADWFVGYASNVCYSSPILPPQVQHKGPKVGGSGRDLSGQAGLPSPPLPVLSYEGVLASYLPMTTEPFSCLGEEHPGVGPRYGEELLLVEVGLQGRDKERAHPARLLMKPHTSSTLHLLMSSTGFAVAESSPSMKRPPTEPEEQQVFGTHSLAASLSPPSVSLSLGLLLDLALTLSSLSSHISVSLSESFISSSCPSLSPSLPLSSLPPA</sequence>
<evidence type="ECO:0000313" key="2">
    <source>
        <dbReference type="EMBL" id="KAF3860321.1"/>
    </source>
</evidence>
<name>A0A7J5ZGR7_DISMA</name>
<evidence type="ECO:0000256" key="1">
    <source>
        <dbReference type="SAM" id="MobiDB-lite"/>
    </source>
</evidence>
<accession>A0A7J5ZGR7</accession>
<reference evidence="2 3" key="1">
    <citation type="submission" date="2020-03" db="EMBL/GenBank/DDBJ databases">
        <title>Dissostichus mawsoni Genome sequencing and assembly.</title>
        <authorList>
            <person name="Park H."/>
        </authorList>
    </citation>
    <scope>NUCLEOTIDE SEQUENCE [LARGE SCALE GENOMIC DNA]</scope>
    <source>
        <strain evidence="2">DM0001</strain>
        <tissue evidence="2">Muscle</tissue>
    </source>
</reference>
<organism evidence="2 3">
    <name type="scientific">Dissostichus mawsoni</name>
    <name type="common">Antarctic cod</name>
    <dbReference type="NCBI Taxonomy" id="36200"/>
    <lineage>
        <taxon>Eukaryota</taxon>
        <taxon>Metazoa</taxon>
        <taxon>Chordata</taxon>
        <taxon>Craniata</taxon>
        <taxon>Vertebrata</taxon>
        <taxon>Euteleostomi</taxon>
        <taxon>Actinopterygii</taxon>
        <taxon>Neopterygii</taxon>
        <taxon>Teleostei</taxon>
        <taxon>Neoteleostei</taxon>
        <taxon>Acanthomorphata</taxon>
        <taxon>Eupercaria</taxon>
        <taxon>Perciformes</taxon>
        <taxon>Notothenioidei</taxon>
        <taxon>Nototheniidae</taxon>
        <taxon>Dissostichus</taxon>
    </lineage>
</organism>
<keyword evidence="3" id="KW-1185">Reference proteome</keyword>
<proteinExistence type="predicted"/>
<dbReference type="OrthoDB" id="10649733at2759"/>
<dbReference type="Proteomes" id="UP000518266">
    <property type="component" value="Unassembled WGS sequence"/>
</dbReference>